<dbReference type="AlphaFoldDB" id="A0A166BKV2"/>
<gene>
    <name evidence="2" type="ORF">SISSUDRAFT_1063647</name>
</gene>
<feature type="compositionally biased region" description="Polar residues" evidence="1">
    <location>
        <begin position="97"/>
        <end position="106"/>
    </location>
</feature>
<sequence>MAPKKGSKTTAAKAKAAQEQAAAEHDQEFALKYGLSINGDELPEFDERPPAKKLRHGNGNKENQASTEASAGVRSSKRLQMLGNKRGGKDHDMGMLFSSTLIDRHE</sequence>
<proteinExistence type="predicted"/>
<dbReference type="Proteomes" id="UP000076798">
    <property type="component" value="Unassembled WGS sequence"/>
</dbReference>
<name>A0A166BKV2_9AGAM</name>
<feature type="compositionally biased region" description="Low complexity" evidence="1">
    <location>
        <begin position="11"/>
        <end position="21"/>
    </location>
</feature>
<protein>
    <submittedName>
        <fullName evidence="2">Uncharacterized protein</fullName>
    </submittedName>
</protein>
<feature type="region of interest" description="Disordered" evidence="1">
    <location>
        <begin position="1"/>
        <end position="25"/>
    </location>
</feature>
<dbReference type="EMBL" id="KV428106">
    <property type="protein sequence ID" value="KZT36499.1"/>
    <property type="molecule type" value="Genomic_DNA"/>
</dbReference>
<reference evidence="2 3" key="1">
    <citation type="journal article" date="2016" name="Mol. Biol. Evol.">
        <title>Comparative Genomics of Early-Diverging Mushroom-Forming Fungi Provides Insights into the Origins of Lignocellulose Decay Capabilities.</title>
        <authorList>
            <person name="Nagy L.G."/>
            <person name="Riley R."/>
            <person name="Tritt A."/>
            <person name="Adam C."/>
            <person name="Daum C."/>
            <person name="Floudas D."/>
            <person name="Sun H."/>
            <person name="Yadav J.S."/>
            <person name="Pangilinan J."/>
            <person name="Larsson K.H."/>
            <person name="Matsuura K."/>
            <person name="Barry K."/>
            <person name="Labutti K."/>
            <person name="Kuo R."/>
            <person name="Ohm R.A."/>
            <person name="Bhattacharya S.S."/>
            <person name="Shirouzu T."/>
            <person name="Yoshinaga Y."/>
            <person name="Martin F.M."/>
            <person name="Grigoriev I.V."/>
            <person name="Hibbett D.S."/>
        </authorList>
    </citation>
    <scope>NUCLEOTIDE SEQUENCE [LARGE SCALE GENOMIC DNA]</scope>
    <source>
        <strain evidence="2 3">HHB10207 ss-3</strain>
    </source>
</reference>
<accession>A0A166BKV2</accession>
<evidence type="ECO:0000256" key="1">
    <source>
        <dbReference type="SAM" id="MobiDB-lite"/>
    </source>
</evidence>
<feature type="region of interest" description="Disordered" evidence="1">
    <location>
        <begin position="39"/>
        <end position="106"/>
    </location>
</feature>
<keyword evidence="3" id="KW-1185">Reference proteome</keyword>
<evidence type="ECO:0000313" key="3">
    <source>
        <dbReference type="Proteomes" id="UP000076798"/>
    </source>
</evidence>
<feature type="compositionally biased region" description="Polar residues" evidence="1">
    <location>
        <begin position="60"/>
        <end position="69"/>
    </location>
</feature>
<evidence type="ECO:0000313" key="2">
    <source>
        <dbReference type="EMBL" id="KZT36499.1"/>
    </source>
</evidence>
<organism evidence="2 3">
    <name type="scientific">Sistotremastrum suecicum HHB10207 ss-3</name>
    <dbReference type="NCBI Taxonomy" id="1314776"/>
    <lineage>
        <taxon>Eukaryota</taxon>
        <taxon>Fungi</taxon>
        <taxon>Dikarya</taxon>
        <taxon>Basidiomycota</taxon>
        <taxon>Agaricomycotina</taxon>
        <taxon>Agaricomycetes</taxon>
        <taxon>Sistotremastrales</taxon>
        <taxon>Sistotremastraceae</taxon>
        <taxon>Sistotremastrum</taxon>
    </lineage>
</organism>